<dbReference type="Proteomes" id="UP000712673">
    <property type="component" value="Unassembled WGS sequence"/>
</dbReference>
<dbReference type="PANTHER" id="PTHR31157">
    <property type="entry name" value="SCP DOMAIN-CONTAINING PROTEIN"/>
    <property type="match status" value="1"/>
</dbReference>
<evidence type="ECO:0000313" key="2">
    <source>
        <dbReference type="EMBL" id="MBM3225531.1"/>
    </source>
</evidence>
<protein>
    <submittedName>
        <fullName evidence="2">CAP domain-containing protein</fullName>
    </submittedName>
</protein>
<organism evidence="2 3">
    <name type="scientific">Tectimicrobiota bacterium</name>
    <dbReference type="NCBI Taxonomy" id="2528274"/>
    <lineage>
        <taxon>Bacteria</taxon>
        <taxon>Pseudomonadati</taxon>
        <taxon>Nitrospinota/Tectimicrobiota group</taxon>
        <taxon>Candidatus Tectimicrobiota</taxon>
    </lineage>
</organism>
<feature type="domain" description="SCP" evidence="1">
    <location>
        <begin position="108"/>
        <end position="211"/>
    </location>
</feature>
<dbReference type="InterPro" id="IPR035940">
    <property type="entry name" value="CAP_sf"/>
</dbReference>
<name>A0A937W295_UNCTE</name>
<accession>A0A937W295</accession>
<evidence type="ECO:0000259" key="1">
    <source>
        <dbReference type="Pfam" id="PF00188"/>
    </source>
</evidence>
<reference evidence="2" key="1">
    <citation type="submission" date="2019-03" db="EMBL/GenBank/DDBJ databases">
        <title>Lake Tanganyika Metagenome-Assembled Genomes (MAGs).</title>
        <authorList>
            <person name="Tran P."/>
        </authorList>
    </citation>
    <scope>NUCLEOTIDE SEQUENCE</scope>
    <source>
        <strain evidence="2">K_DeepCast_65m_m2_066</strain>
    </source>
</reference>
<dbReference type="Gene3D" id="3.40.33.10">
    <property type="entry name" value="CAP"/>
    <property type="match status" value="1"/>
</dbReference>
<dbReference type="SUPFAM" id="SSF55797">
    <property type="entry name" value="PR-1-like"/>
    <property type="match status" value="1"/>
</dbReference>
<dbReference type="PANTHER" id="PTHR31157:SF1">
    <property type="entry name" value="SCP DOMAIN-CONTAINING PROTEIN"/>
    <property type="match status" value="1"/>
</dbReference>
<proteinExistence type="predicted"/>
<dbReference type="AlphaFoldDB" id="A0A937W295"/>
<dbReference type="Pfam" id="PF00188">
    <property type="entry name" value="CAP"/>
    <property type="match status" value="1"/>
</dbReference>
<gene>
    <name evidence="2" type="ORF">FJZ47_17270</name>
</gene>
<dbReference type="EMBL" id="VGLS01000605">
    <property type="protein sequence ID" value="MBM3225531.1"/>
    <property type="molecule type" value="Genomic_DNA"/>
</dbReference>
<dbReference type="InterPro" id="IPR014044">
    <property type="entry name" value="CAP_dom"/>
</dbReference>
<dbReference type="CDD" id="cd05379">
    <property type="entry name" value="CAP_bacterial"/>
    <property type="match status" value="1"/>
</dbReference>
<evidence type="ECO:0000313" key="3">
    <source>
        <dbReference type="Proteomes" id="UP000712673"/>
    </source>
</evidence>
<sequence>MDTSILQWWRVVRRCLAALSGIAWLLIGVPGCVEAQRPIVTHVPYLSALENDIIREINRARQHPTRYAGRLEALKGSYDDVLFKPPGAIPTVTQEGSKAVDEALHFLRTVAPRSPLTPSYGMSLGARLHVRDQGPKGTTGHRGNDGSQVAERVSRYGTWQQTLGENIAYGRAQAQDVVIGLIIDDGVPNRGHRHNLFNPAFHSIGVSCGDHLVYRTVCVLTFAGGYQERTRP</sequence>
<comment type="caution">
    <text evidence="2">The sequence shown here is derived from an EMBL/GenBank/DDBJ whole genome shotgun (WGS) entry which is preliminary data.</text>
</comment>